<proteinExistence type="predicted"/>
<evidence type="ECO:0000313" key="2">
    <source>
        <dbReference type="Proteomes" id="UP000766246"/>
    </source>
</evidence>
<comment type="caution">
    <text evidence="1">The sequence shown here is derived from an EMBL/GenBank/DDBJ whole genome shotgun (WGS) entry which is preliminary data.</text>
</comment>
<dbReference type="EMBL" id="SVER01000065">
    <property type="protein sequence ID" value="MBE5920950.1"/>
    <property type="molecule type" value="Genomic_DNA"/>
</dbReference>
<name>A0A927UEP0_9FIRM</name>
<organism evidence="1 2">
    <name type="scientific">Pseudobutyrivibrio ruminis</name>
    <dbReference type="NCBI Taxonomy" id="46206"/>
    <lineage>
        <taxon>Bacteria</taxon>
        <taxon>Bacillati</taxon>
        <taxon>Bacillota</taxon>
        <taxon>Clostridia</taxon>
        <taxon>Lachnospirales</taxon>
        <taxon>Lachnospiraceae</taxon>
        <taxon>Pseudobutyrivibrio</taxon>
    </lineage>
</organism>
<gene>
    <name evidence="1" type="ORF">E7272_14075</name>
</gene>
<dbReference type="AlphaFoldDB" id="A0A927UEP0"/>
<dbReference type="Proteomes" id="UP000766246">
    <property type="component" value="Unassembled WGS sequence"/>
</dbReference>
<sequence>MKAATVSIQYQPGDFYMSQGHKGYEKKHRNKAGRTVNPIGFGWAAECKPSRIVVGVEVNSKYAEVYADRYFKDSWGRLTAGRVEAIMDSLPDELSVTENETHAGSIYYTIDENCMDKWLKAAKALL</sequence>
<accession>A0A927UEP0</accession>
<evidence type="ECO:0000313" key="1">
    <source>
        <dbReference type="EMBL" id="MBE5920950.1"/>
    </source>
</evidence>
<reference evidence="1" key="1">
    <citation type="submission" date="2019-04" db="EMBL/GenBank/DDBJ databases">
        <title>Evolution of Biomass-Degrading Anaerobic Consortia Revealed by Metagenomics.</title>
        <authorList>
            <person name="Peng X."/>
        </authorList>
    </citation>
    <scope>NUCLEOTIDE SEQUENCE</scope>
    <source>
        <strain evidence="1">SIG311</strain>
    </source>
</reference>
<protein>
    <submittedName>
        <fullName evidence="1">Uncharacterized protein</fullName>
    </submittedName>
</protein>